<feature type="compositionally biased region" description="Low complexity" evidence="1">
    <location>
        <begin position="121"/>
        <end position="137"/>
    </location>
</feature>
<gene>
    <name evidence="2" type="ORF">BJ322DRAFT_197307</name>
</gene>
<evidence type="ECO:0008006" key="4">
    <source>
        <dbReference type="Google" id="ProtNLM"/>
    </source>
</evidence>
<evidence type="ECO:0000256" key="1">
    <source>
        <dbReference type="SAM" id="MobiDB-lite"/>
    </source>
</evidence>
<comment type="caution">
    <text evidence="2">The sequence shown here is derived from an EMBL/GenBank/DDBJ whole genome shotgun (WGS) entry which is preliminary data.</text>
</comment>
<dbReference type="EMBL" id="WIUZ02000012">
    <property type="protein sequence ID" value="KAF9782140.1"/>
    <property type="molecule type" value="Genomic_DNA"/>
</dbReference>
<feature type="compositionally biased region" description="Basic and acidic residues" evidence="1">
    <location>
        <begin position="148"/>
        <end position="159"/>
    </location>
</feature>
<evidence type="ECO:0000313" key="3">
    <source>
        <dbReference type="Proteomes" id="UP000736335"/>
    </source>
</evidence>
<sequence length="190" mass="21773">MPRRWSDLDSDEYRLPEGFRRVGYDADERRYYFHDGNGQTWRSEPGNEYGLLTRARPEPPVTIPRRPPPPPPPPHSKKPVDDSPPRESTPTFKAFREILKPHQLTSASSTPKRSHTINIPSVAALKRSSSSAASFVRSRGKYFTKSRGSKEASHDDVNEPSHTIPFRRIVSSPVETLNRIRRRNTTRMTE</sequence>
<dbReference type="AlphaFoldDB" id="A0A9P6HBY2"/>
<evidence type="ECO:0000313" key="2">
    <source>
        <dbReference type="EMBL" id="KAF9782140.1"/>
    </source>
</evidence>
<reference evidence="2" key="2">
    <citation type="submission" date="2020-11" db="EMBL/GenBank/DDBJ databases">
        <authorList>
            <consortium name="DOE Joint Genome Institute"/>
            <person name="Kuo A."/>
            <person name="Miyauchi S."/>
            <person name="Kiss E."/>
            <person name="Drula E."/>
            <person name="Kohler A."/>
            <person name="Sanchez-Garcia M."/>
            <person name="Andreopoulos B."/>
            <person name="Barry K.W."/>
            <person name="Bonito G."/>
            <person name="Buee M."/>
            <person name="Carver A."/>
            <person name="Chen C."/>
            <person name="Cichocki N."/>
            <person name="Clum A."/>
            <person name="Culley D."/>
            <person name="Crous P.W."/>
            <person name="Fauchery L."/>
            <person name="Girlanda M."/>
            <person name="Hayes R."/>
            <person name="Keri Z."/>
            <person name="Labutti K."/>
            <person name="Lipzen A."/>
            <person name="Lombard V."/>
            <person name="Magnuson J."/>
            <person name="Maillard F."/>
            <person name="Morin E."/>
            <person name="Murat C."/>
            <person name="Nolan M."/>
            <person name="Ohm R."/>
            <person name="Pangilinan J."/>
            <person name="Pereira M."/>
            <person name="Perotto S."/>
            <person name="Peter M."/>
            <person name="Riley R."/>
            <person name="Sitrit Y."/>
            <person name="Stielow B."/>
            <person name="Szollosi G."/>
            <person name="Zifcakova L."/>
            <person name="Stursova M."/>
            <person name="Spatafora J.W."/>
            <person name="Tedersoo L."/>
            <person name="Vaario L.-M."/>
            <person name="Yamada A."/>
            <person name="Yan M."/>
            <person name="Wang P."/>
            <person name="Xu J."/>
            <person name="Bruns T."/>
            <person name="Baldrian P."/>
            <person name="Vilgalys R."/>
            <person name="Henrissat B."/>
            <person name="Grigoriev I.V."/>
            <person name="Hibbett D."/>
            <person name="Nagy L.G."/>
            <person name="Martin F.M."/>
        </authorList>
    </citation>
    <scope>NUCLEOTIDE SEQUENCE</scope>
    <source>
        <strain evidence="2">UH-Tt-Lm1</strain>
    </source>
</reference>
<name>A0A9P6HBY2_9AGAM</name>
<keyword evidence="3" id="KW-1185">Reference proteome</keyword>
<reference evidence="2" key="1">
    <citation type="journal article" date="2020" name="Nat. Commun.">
        <title>Large-scale genome sequencing of mycorrhizal fungi provides insights into the early evolution of symbiotic traits.</title>
        <authorList>
            <person name="Miyauchi S."/>
            <person name="Kiss E."/>
            <person name="Kuo A."/>
            <person name="Drula E."/>
            <person name="Kohler A."/>
            <person name="Sanchez-Garcia M."/>
            <person name="Morin E."/>
            <person name="Andreopoulos B."/>
            <person name="Barry K.W."/>
            <person name="Bonito G."/>
            <person name="Buee M."/>
            <person name="Carver A."/>
            <person name="Chen C."/>
            <person name="Cichocki N."/>
            <person name="Clum A."/>
            <person name="Culley D."/>
            <person name="Crous P.W."/>
            <person name="Fauchery L."/>
            <person name="Girlanda M."/>
            <person name="Hayes R.D."/>
            <person name="Keri Z."/>
            <person name="LaButti K."/>
            <person name="Lipzen A."/>
            <person name="Lombard V."/>
            <person name="Magnuson J."/>
            <person name="Maillard F."/>
            <person name="Murat C."/>
            <person name="Nolan M."/>
            <person name="Ohm R.A."/>
            <person name="Pangilinan J."/>
            <person name="Pereira M.F."/>
            <person name="Perotto S."/>
            <person name="Peter M."/>
            <person name="Pfister S."/>
            <person name="Riley R."/>
            <person name="Sitrit Y."/>
            <person name="Stielow J.B."/>
            <person name="Szollosi G."/>
            <person name="Zifcakova L."/>
            <person name="Stursova M."/>
            <person name="Spatafora J.W."/>
            <person name="Tedersoo L."/>
            <person name="Vaario L.M."/>
            <person name="Yamada A."/>
            <person name="Yan M."/>
            <person name="Wang P."/>
            <person name="Xu J."/>
            <person name="Bruns T."/>
            <person name="Baldrian P."/>
            <person name="Vilgalys R."/>
            <person name="Dunand C."/>
            <person name="Henrissat B."/>
            <person name="Grigoriev I.V."/>
            <person name="Hibbett D."/>
            <person name="Nagy L.G."/>
            <person name="Martin F.M."/>
        </authorList>
    </citation>
    <scope>NUCLEOTIDE SEQUENCE</scope>
    <source>
        <strain evidence="2">UH-Tt-Lm1</strain>
    </source>
</reference>
<feature type="compositionally biased region" description="Pro residues" evidence="1">
    <location>
        <begin position="58"/>
        <end position="74"/>
    </location>
</feature>
<proteinExistence type="predicted"/>
<protein>
    <recommendedName>
        <fullName evidence="4">WW domain-containing protein</fullName>
    </recommendedName>
</protein>
<accession>A0A9P6HBY2</accession>
<dbReference type="Proteomes" id="UP000736335">
    <property type="component" value="Unassembled WGS sequence"/>
</dbReference>
<feature type="region of interest" description="Disordered" evidence="1">
    <location>
        <begin position="34"/>
        <end position="162"/>
    </location>
</feature>
<dbReference type="OrthoDB" id="2107166at2759"/>
<organism evidence="2 3">
    <name type="scientific">Thelephora terrestris</name>
    <dbReference type="NCBI Taxonomy" id="56493"/>
    <lineage>
        <taxon>Eukaryota</taxon>
        <taxon>Fungi</taxon>
        <taxon>Dikarya</taxon>
        <taxon>Basidiomycota</taxon>
        <taxon>Agaricomycotina</taxon>
        <taxon>Agaricomycetes</taxon>
        <taxon>Thelephorales</taxon>
        <taxon>Thelephoraceae</taxon>
        <taxon>Thelephora</taxon>
    </lineage>
</organism>
<feature type="compositionally biased region" description="Polar residues" evidence="1">
    <location>
        <begin position="103"/>
        <end position="119"/>
    </location>
</feature>